<dbReference type="OrthoDB" id="871343at2"/>
<reference evidence="1" key="1">
    <citation type="journal article" date="2015" name="Genome Announc.">
        <title>Draft Genome Sequence of Bacteroidales Strain TBC1, a Novel Isolate from a Methanogenic Wastewater Treatment System.</title>
        <authorList>
            <person name="Tourlousse D.M."/>
            <person name="Matsuura N."/>
            <person name="Sun L."/>
            <person name="Toyonaga M."/>
            <person name="Kuroda K."/>
            <person name="Ohashi A."/>
            <person name="Cruz R."/>
            <person name="Yamaguchi T."/>
            <person name="Sekiguchi Y."/>
        </authorList>
    </citation>
    <scope>NUCLEOTIDE SEQUENCE [LARGE SCALE GENOMIC DNA]</scope>
    <source>
        <strain evidence="1">TBC1</strain>
    </source>
</reference>
<dbReference type="AlphaFoldDB" id="A0A0S7C0S0"/>
<evidence type="ECO:0000313" key="1">
    <source>
        <dbReference type="EMBL" id="GAP42681.1"/>
    </source>
</evidence>
<keyword evidence="2" id="KW-1185">Reference proteome</keyword>
<dbReference type="Gene3D" id="3.30.420.40">
    <property type="match status" value="2"/>
</dbReference>
<dbReference type="RefSeq" id="WP_062038862.1">
    <property type="nucleotide sequence ID" value="NZ_DF968182.1"/>
</dbReference>
<dbReference type="Gene3D" id="1.10.720.160">
    <property type="match status" value="1"/>
</dbReference>
<dbReference type="SUPFAM" id="SSF53067">
    <property type="entry name" value="Actin-like ATPase domain"/>
    <property type="match status" value="2"/>
</dbReference>
<dbReference type="PATRIC" id="fig|1678841.3.peg.928"/>
<protein>
    <submittedName>
        <fullName evidence="1">BadF-type ATPase, related to human N-acetylglucosamine kinase</fullName>
    </submittedName>
</protein>
<keyword evidence="1" id="KW-0418">Kinase</keyword>
<dbReference type="Proteomes" id="UP000053091">
    <property type="component" value="Unassembled WGS sequence"/>
</dbReference>
<name>A0A0S7C0S0_9BACT</name>
<dbReference type="EMBL" id="DF968182">
    <property type="protein sequence ID" value="GAP42681.1"/>
    <property type="molecule type" value="Genomic_DNA"/>
</dbReference>
<organism evidence="1">
    <name type="scientific">Lentimicrobium saccharophilum</name>
    <dbReference type="NCBI Taxonomy" id="1678841"/>
    <lineage>
        <taxon>Bacteria</taxon>
        <taxon>Pseudomonadati</taxon>
        <taxon>Bacteroidota</taxon>
        <taxon>Bacteroidia</taxon>
        <taxon>Bacteroidales</taxon>
        <taxon>Lentimicrobiaceae</taxon>
        <taxon>Lentimicrobium</taxon>
    </lineage>
</organism>
<accession>A0A0S7C0S0</accession>
<dbReference type="CDD" id="cd24079">
    <property type="entry name" value="ASKHA_NBD_PG1100-like"/>
    <property type="match status" value="1"/>
</dbReference>
<dbReference type="STRING" id="1678841.TBC1_11818"/>
<gene>
    <name evidence="1" type="ORF">TBC1_11818</name>
</gene>
<dbReference type="PANTHER" id="PTHR43190">
    <property type="entry name" value="N-ACETYL-D-GLUCOSAMINE KINASE"/>
    <property type="match status" value="1"/>
</dbReference>
<dbReference type="InterPro" id="IPR043129">
    <property type="entry name" value="ATPase_NBD"/>
</dbReference>
<dbReference type="InterPro" id="IPR052519">
    <property type="entry name" value="Euk-type_GlcNAc_Kinase"/>
</dbReference>
<sequence length="281" mass="31680">MMLIADSGSTKTDWCIIDKYGDKKVVQTIGINPYHMNSAAIREVLDKELYPFMNPESINEIFFYGSGCSTDQKCRTVDNVLRDFFKKASVEVNHDLLGAARALCDHKPGIACILGTGSNSCFFDGKEITQNAVSLGFVLGDEGSGAHLGKQLIVDYFHNNLPPELHALINEEFRLSLESTLDAIYNQPRPNRFLASFSPFIFKHKEHPYFRELIIKSFDEFFRISVSKYEEYNSVDVNFLGSIAFFFSDLLHISAEKFGIRIGTISRSAIDGLSLYHISEN</sequence>
<dbReference type="PANTHER" id="PTHR43190:SF3">
    <property type="entry name" value="N-ACETYL-D-GLUCOSAMINE KINASE"/>
    <property type="match status" value="1"/>
</dbReference>
<evidence type="ECO:0000313" key="2">
    <source>
        <dbReference type="Proteomes" id="UP000053091"/>
    </source>
</evidence>
<dbReference type="GO" id="GO:0016301">
    <property type="term" value="F:kinase activity"/>
    <property type="evidence" value="ECO:0007669"/>
    <property type="project" value="UniProtKB-KW"/>
</dbReference>
<keyword evidence="1" id="KW-0808">Transferase</keyword>
<proteinExistence type="predicted"/>